<sequence>MLRTAGGLTINNTTQFAGYYGSFFSSITQSDGVNTPTLLYCENTADASGVSMELGTSNKKSRMTFANAGTYNIQFSAQAHHQGGGGSGSTINIWFRLNGTNIANSDTRLTIASSSPYQVAAWNFIVSVTAGQYVEMVYSSDNANVEFLAEPAATSPVVHPAIPSIIMTAQQIR</sequence>
<name>A0A6J5M7M5_9CAUD</name>
<dbReference type="EMBL" id="LR796665">
    <property type="protein sequence ID" value="CAB4157872.1"/>
    <property type="molecule type" value="Genomic_DNA"/>
</dbReference>
<proteinExistence type="predicted"/>
<accession>A0A6J5M7M5</accession>
<gene>
    <name evidence="1" type="ORF">UFOVP414_26</name>
    <name evidence="2" type="ORF">UFOVP687_30</name>
</gene>
<protein>
    <submittedName>
        <fullName evidence="1">Uncharacterized protein</fullName>
    </submittedName>
</protein>
<reference evidence="1" key="1">
    <citation type="submission" date="2020-04" db="EMBL/GenBank/DDBJ databases">
        <authorList>
            <person name="Chiriac C."/>
            <person name="Salcher M."/>
            <person name="Ghai R."/>
            <person name="Kavagutti S V."/>
        </authorList>
    </citation>
    <scope>NUCLEOTIDE SEQUENCE</scope>
</reference>
<organism evidence="1">
    <name type="scientific">uncultured Caudovirales phage</name>
    <dbReference type="NCBI Taxonomy" id="2100421"/>
    <lineage>
        <taxon>Viruses</taxon>
        <taxon>Duplodnaviria</taxon>
        <taxon>Heunggongvirae</taxon>
        <taxon>Uroviricota</taxon>
        <taxon>Caudoviricetes</taxon>
        <taxon>Peduoviridae</taxon>
        <taxon>Maltschvirus</taxon>
        <taxon>Maltschvirus maltsch</taxon>
    </lineage>
</organism>
<dbReference type="EMBL" id="LR796389">
    <property type="protein sequence ID" value="CAB4141373.1"/>
    <property type="molecule type" value="Genomic_DNA"/>
</dbReference>
<evidence type="ECO:0000313" key="2">
    <source>
        <dbReference type="EMBL" id="CAB4157872.1"/>
    </source>
</evidence>
<evidence type="ECO:0000313" key="1">
    <source>
        <dbReference type="EMBL" id="CAB4141373.1"/>
    </source>
</evidence>